<organism evidence="1 2">
    <name type="scientific">Vigna mungo</name>
    <name type="common">Black gram</name>
    <name type="synonym">Phaseolus mungo</name>
    <dbReference type="NCBI Taxonomy" id="3915"/>
    <lineage>
        <taxon>Eukaryota</taxon>
        <taxon>Viridiplantae</taxon>
        <taxon>Streptophyta</taxon>
        <taxon>Embryophyta</taxon>
        <taxon>Tracheophyta</taxon>
        <taxon>Spermatophyta</taxon>
        <taxon>Magnoliopsida</taxon>
        <taxon>eudicotyledons</taxon>
        <taxon>Gunneridae</taxon>
        <taxon>Pentapetalae</taxon>
        <taxon>rosids</taxon>
        <taxon>fabids</taxon>
        <taxon>Fabales</taxon>
        <taxon>Fabaceae</taxon>
        <taxon>Papilionoideae</taxon>
        <taxon>50 kb inversion clade</taxon>
        <taxon>NPAAA clade</taxon>
        <taxon>indigoferoid/millettioid clade</taxon>
        <taxon>Phaseoleae</taxon>
        <taxon>Vigna</taxon>
    </lineage>
</organism>
<reference evidence="1 2" key="1">
    <citation type="journal article" date="2023" name="Life. Sci Alliance">
        <title>Evolutionary insights into 3D genome organization and epigenetic landscape of Vigna mungo.</title>
        <authorList>
            <person name="Junaid A."/>
            <person name="Singh B."/>
            <person name="Bhatia S."/>
        </authorList>
    </citation>
    <scope>NUCLEOTIDE SEQUENCE [LARGE SCALE GENOMIC DNA]</scope>
    <source>
        <strain evidence="1">Urdbean</strain>
    </source>
</reference>
<evidence type="ECO:0000313" key="1">
    <source>
        <dbReference type="EMBL" id="WVY95571.1"/>
    </source>
</evidence>
<gene>
    <name evidence="1" type="ORF">V8G54_027722</name>
</gene>
<proteinExistence type="predicted"/>
<accession>A0AAQ3MRA3</accession>
<protein>
    <submittedName>
        <fullName evidence="1">Uncharacterized protein</fullName>
    </submittedName>
</protein>
<keyword evidence="2" id="KW-1185">Reference proteome</keyword>
<sequence>MFQLKHFTNMTIYVLETPYALTGTHNLAKATAKGNTIVLFVVSANDKQVKFLPGFEGPLPFVLEIERGAEKEKKLIMELLHKELEEEITRIQEMMQPSASIKYREIDDESTVDIVYHVYNLTKLHMYIINQRLAVMEAGSL</sequence>
<evidence type="ECO:0000313" key="2">
    <source>
        <dbReference type="Proteomes" id="UP001374535"/>
    </source>
</evidence>
<dbReference type="Proteomes" id="UP001374535">
    <property type="component" value="Chromosome 9"/>
</dbReference>
<dbReference type="EMBL" id="CP144692">
    <property type="protein sequence ID" value="WVY95571.1"/>
    <property type="molecule type" value="Genomic_DNA"/>
</dbReference>
<name>A0AAQ3MRA3_VIGMU</name>
<dbReference type="AlphaFoldDB" id="A0AAQ3MRA3"/>